<dbReference type="InterPro" id="IPR016181">
    <property type="entry name" value="Acyl_CoA_acyltransferase"/>
</dbReference>
<protein>
    <submittedName>
        <fullName evidence="2">Histone acetyltransferase HPA2</fullName>
    </submittedName>
</protein>
<name>D2NRJ3_ROTMD</name>
<sequence>MNMTSASYTVRTAESHEYADALEVLIAAFDGDPAMMAVIAGGSRRQELAKLRAIMTLQVYGNFQGRGRIDIAIDNSTGKIVGVCLWNTPESHEGSFANELKQFGAYYKALGCKTLLKAILMELHLLKYRPAYKHWYLFNIGVLEEYRGRGIGSRLLDYGTERIGDYPAYLEASTYDSARLYERRGFFSLGPLHGIFSKAHAVGMVYPGTGPTEIVQRAS</sequence>
<dbReference type="EMBL" id="AP011540">
    <property type="protein sequence ID" value="BAI64269.1"/>
    <property type="molecule type" value="Genomic_DNA"/>
</dbReference>
<evidence type="ECO:0000313" key="3">
    <source>
        <dbReference type="Proteomes" id="UP000001883"/>
    </source>
</evidence>
<dbReference type="KEGG" id="rmu:RMDY18_04370"/>
<dbReference type="PROSITE" id="PS51186">
    <property type="entry name" value="GNAT"/>
    <property type="match status" value="1"/>
</dbReference>
<reference evidence="2 3" key="2">
    <citation type="journal article" date="2010" name="J Osaka Dent Univ">
        <title>Isolation and identification of Rothia mucilaginosa from persistent apical periodontitis lesions.</title>
        <authorList>
            <person name="Yamane K."/>
            <person name="Yoshida M."/>
            <person name="Fujihira T."/>
            <person name="Baba T."/>
            <person name="Tsuji N."/>
            <person name="Hayashi H."/>
            <person name="Sugimori C."/>
            <person name="Yamanaka T."/>
            <person name="Mashimo C."/>
            <person name="Nambu T."/>
            <person name="Kawai H."/>
            <person name="Fukushima H."/>
        </authorList>
    </citation>
    <scope>NUCLEOTIDE SEQUENCE [LARGE SCALE GENOMIC DNA]</scope>
    <source>
        <strain evidence="2 3">DY-18</strain>
    </source>
</reference>
<dbReference type="HOGENOM" id="CLU_060131_7_2_11"/>
<evidence type="ECO:0000313" key="2">
    <source>
        <dbReference type="EMBL" id="BAI64269.1"/>
    </source>
</evidence>
<accession>D2NRJ3</accession>
<dbReference type="AlphaFoldDB" id="D2NRJ3"/>
<reference evidence="3" key="1">
    <citation type="submission" date="2009-07" db="EMBL/GenBank/DDBJ databases">
        <title>Complete genome sequence of Rothia mucilaginosa DJ.</title>
        <authorList>
            <person name="Yamane K."/>
            <person name="Nambu T."/>
            <person name="Mashimo C."/>
            <person name="Sugimori C."/>
            <person name="Yamanaka T."/>
            <person name="Leung K."/>
            <person name="Fukushima H."/>
        </authorList>
    </citation>
    <scope>NUCLEOTIDE SEQUENCE [LARGE SCALE GENOMIC DNA]</scope>
    <source>
        <strain evidence="3">DY-18</strain>
    </source>
</reference>
<keyword evidence="2" id="KW-0808">Transferase</keyword>
<keyword evidence="3" id="KW-1185">Reference proteome</keyword>
<dbReference type="eggNOG" id="COG1247">
    <property type="taxonomic scope" value="Bacteria"/>
</dbReference>
<dbReference type="CDD" id="cd04301">
    <property type="entry name" value="NAT_SF"/>
    <property type="match status" value="1"/>
</dbReference>
<dbReference type="Proteomes" id="UP000001883">
    <property type="component" value="Chromosome"/>
</dbReference>
<feature type="domain" description="N-acetyltransferase" evidence="1">
    <location>
        <begin position="128"/>
        <end position="209"/>
    </location>
</feature>
<dbReference type="InterPro" id="IPR052523">
    <property type="entry name" value="Trichothecene_AcTrans"/>
</dbReference>
<evidence type="ECO:0000259" key="1">
    <source>
        <dbReference type="PROSITE" id="PS51186"/>
    </source>
</evidence>
<dbReference type="Gene3D" id="3.40.630.30">
    <property type="match status" value="1"/>
</dbReference>
<dbReference type="GO" id="GO:0016747">
    <property type="term" value="F:acyltransferase activity, transferring groups other than amino-acyl groups"/>
    <property type="evidence" value="ECO:0007669"/>
    <property type="project" value="InterPro"/>
</dbReference>
<dbReference type="SUPFAM" id="SSF55729">
    <property type="entry name" value="Acyl-CoA N-acyltransferases (Nat)"/>
    <property type="match status" value="1"/>
</dbReference>
<proteinExistence type="predicted"/>
<organism evidence="2 3">
    <name type="scientific">Rothia mucilaginosa (strain DY-18)</name>
    <name type="common">Stomatococcus mucilaginosus</name>
    <dbReference type="NCBI Taxonomy" id="680646"/>
    <lineage>
        <taxon>Bacteria</taxon>
        <taxon>Bacillati</taxon>
        <taxon>Actinomycetota</taxon>
        <taxon>Actinomycetes</taxon>
        <taxon>Micrococcales</taxon>
        <taxon>Micrococcaceae</taxon>
        <taxon>Rothia</taxon>
    </lineage>
</organism>
<dbReference type="PANTHER" id="PTHR42791">
    <property type="entry name" value="GNAT FAMILY ACETYLTRANSFERASE"/>
    <property type="match status" value="1"/>
</dbReference>
<gene>
    <name evidence="2" type="ordered locus">RMDY18_04370</name>
</gene>
<dbReference type="InterPro" id="IPR000182">
    <property type="entry name" value="GNAT_dom"/>
</dbReference>
<dbReference type="PANTHER" id="PTHR42791:SF1">
    <property type="entry name" value="N-ACETYLTRANSFERASE DOMAIN-CONTAINING PROTEIN"/>
    <property type="match status" value="1"/>
</dbReference>
<reference evidence="2 3" key="3">
    <citation type="journal article" date="2010" name="Sequencing">
        <title>Complete Genome Sequence of Rothia mucilaginosa DY-18: A Clinical Isolate with Dense Meshwork-Like Structures from a Persistent Apical Periodontitis Lesion.</title>
        <authorList>
            <person name="Yamane K."/>
            <person name="Nambu T."/>
            <person name="Yamanaka T."/>
            <person name="Mashimo C."/>
            <person name="Sugimori C."/>
            <person name="Leung K.-P."/>
            <person name="Fukushima H."/>
        </authorList>
    </citation>
    <scope>NUCLEOTIDE SEQUENCE [LARGE SCALE GENOMIC DNA]</scope>
    <source>
        <strain evidence="2 3">DY-18</strain>
    </source>
</reference>
<dbReference type="Pfam" id="PF00583">
    <property type="entry name" value="Acetyltransf_1"/>
    <property type="match status" value="1"/>
</dbReference>